<sequence>MWLQNKKTGLKWFVADKDHIKRLMKSGDFEPVEVETEEKENRKKQTRDGK</sequence>
<accession>A0A150MUQ3</accession>
<name>A0A150MUQ3_GEOSE</name>
<protein>
    <submittedName>
        <fullName evidence="1">Uncharacterized protein</fullName>
    </submittedName>
</protein>
<evidence type="ECO:0000313" key="2">
    <source>
        <dbReference type="Proteomes" id="UP000075424"/>
    </source>
</evidence>
<dbReference type="EMBL" id="LQYV01000031">
    <property type="protein sequence ID" value="KYD28164.1"/>
    <property type="molecule type" value="Genomic_DNA"/>
</dbReference>
<dbReference type="AlphaFoldDB" id="A0A150MUQ3"/>
<gene>
    <name evidence="1" type="ORF">B4109_3065</name>
</gene>
<organism evidence="1 2">
    <name type="scientific">Geobacillus stearothermophilus</name>
    <name type="common">Bacillus stearothermophilus</name>
    <dbReference type="NCBI Taxonomy" id="1422"/>
    <lineage>
        <taxon>Bacteria</taxon>
        <taxon>Bacillati</taxon>
        <taxon>Bacillota</taxon>
        <taxon>Bacilli</taxon>
        <taxon>Bacillales</taxon>
        <taxon>Anoxybacillaceae</taxon>
        <taxon>Geobacillus</taxon>
    </lineage>
</organism>
<dbReference type="RefSeq" id="WP_161968273.1">
    <property type="nucleotide sequence ID" value="NZ_LQYV01000031.1"/>
</dbReference>
<evidence type="ECO:0000313" key="1">
    <source>
        <dbReference type="EMBL" id="KYD28164.1"/>
    </source>
</evidence>
<proteinExistence type="predicted"/>
<comment type="caution">
    <text evidence="1">The sequence shown here is derived from an EMBL/GenBank/DDBJ whole genome shotgun (WGS) entry which is preliminary data.</text>
</comment>
<dbReference type="PATRIC" id="fig|1422.18.peg.2553"/>
<dbReference type="Proteomes" id="UP000075424">
    <property type="component" value="Unassembled WGS sequence"/>
</dbReference>
<reference evidence="1 2" key="1">
    <citation type="submission" date="2016-01" db="EMBL/GenBank/DDBJ databases">
        <title>Draft Genome Sequences of Seven Thermophilic Sporeformers Isolated from Foods.</title>
        <authorList>
            <person name="Berendsen E.M."/>
            <person name="Wells-Bennik M.H."/>
            <person name="Krawcyk A.O."/>
            <person name="De Jong A."/>
            <person name="Holsappel S."/>
            <person name="Eijlander R.T."/>
            <person name="Kuipers O.P."/>
        </authorList>
    </citation>
    <scope>NUCLEOTIDE SEQUENCE [LARGE SCALE GENOMIC DNA]</scope>
    <source>
        <strain evidence="1 2">B4109</strain>
    </source>
</reference>